<evidence type="ECO:0000256" key="1">
    <source>
        <dbReference type="ARBA" id="ARBA00034117"/>
    </source>
</evidence>
<dbReference type="PROSITE" id="PS51756">
    <property type="entry name" value="LXG"/>
    <property type="match status" value="1"/>
</dbReference>
<proteinExistence type="inferred from homology"/>
<dbReference type="RefSeq" id="WP_231870233.1">
    <property type="nucleotide sequence ID" value="NZ_AP014880.1"/>
</dbReference>
<evidence type="ECO:0000313" key="4">
    <source>
        <dbReference type="Proteomes" id="UP000217792"/>
    </source>
</evidence>
<protein>
    <recommendedName>
        <fullName evidence="2">LXG domain-containing protein</fullName>
    </recommendedName>
</protein>
<dbReference type="Pfam" id="PF04740">
    <property type="entry name" value="LXG"/>
    <property type="match status" value="1"/>
</dbReference>
<evidence type="ECO:0000259" key="2">
    <source>
        <dbReference type="PROSITE" id="PS51756"/>
    </source>
</evidence>
<comment type="similarity">
    <text evidence="1">In the N-terminal section; belongs to the LXG family.</text>
</comment>
<feature type="domain" description="LXG" evidence="2">
    <location>
        <begin position="1"/>
        <end position="230"/>
    </location>
</feature>
<dbReference type="Proteomes" id="UP000217792">
    <property type="component" value="Chromosome"/>
</dbReference>
<dbReference type="InterPro" id="IPR006829">
    <property type="entry name" value="LXG_dom"/>
</dbReference>
<name>A0AAD1C9B0_STRIT</name>
<organism evidence="3 4">
    <name type="scientific">Streptococcus intermedius</name>
    <dbReference type="NCBI Taxonomy" id="1338"/>
    <lineage>
        <taxon>Bacteria</taxon>
        <taxon>Bacillati</taxon>
        <taxon>Bacillota</taxon>
        <taxon>Bacilli</taxon>
        <taxon>Lactobacillales</taxon>
        <taxon>Streptococcaceae</taxon>
        <taxon>Streptococcus</taxon>
        <taxon>Streptococcus anginosus group</taxon>
    </lineage>
</organism>
<gene>
    <name evidence="3" type="ORF">SITYG_18090</name>
</gene>
<evidence type="ECO:0000313" key="3">
    <source>
        <dbReference type="EMBL" id="BAW17786.1"/>
    </source>
</evidence>
<dbReference type="EMBL" id="AP014880">
    <property type="protein sequence ID" value="BAW17786.1"/>
    <property type="molecule type" value="Genomic_DNA"/>
</dbReference>
<dbReference type="AlphaFoldDB" id="A0AAD1C9B0"/>
<sequence>MKIDLDELYKNKAALDSSVKNVKSTIQSARDYLQALADSEALQGKVKTAIDAKLKNHQIPLMTNYLTALSVLSKDYTTLLQTFKDTVGETSNRAIIDTDALRDLKKPFVGIEQGLSVIQRDTAAIYESIADIIELANPSTSQVIQDLHAAKQVLTDTESKMAAFNQMHSRSSFEEMMAAQTKELRQLSALQDLGYTNKKALSYYQRTDFVTSVAEAEKQSNSQVYRLALQNELAKKLKTSKYSGKISIIAPLNNKITEQDGREFKKNLQAQYGFDEQTANILWKLYRNILRVEGKRSDYVFNRLIGGIVYDNDNSLSGPIKNILWNFTAGGHQTEIDIVKKYKIKYKDLEYLKKSIRQQHAQTGNRSDFAHQSITTATILQPQIFPNVNNGMWAINSNLGKTNNTNPIHFTSELAGWRGDVTCQALATPNMGNDDYKADLDAVNISSLMSQRRIGYVAASNLYYHELEVVSYTRAEQFIQNIGGQEYLYSEVFKAEDVKDMNELRAKNPTAYNFLKSLNSDIENGKGGNPNEYTDFKE</sequence>
<reference evidence="3 4" key="1">
    <citation type="journal article" date="2017" name="Infect. Immun.">
        <title>Characterization of the Pathogenicity of Streptococcus intermedius TYG1620 Isolated from a Human Brain Abscess Based on the Complete Genome Sequence with Transcriptome Analysis and Transposon Mutagenesis in a Murine Subcutaneous Abscess Model.</title>
        <authorList>
            <person name="Hasegawa N."/>
            <person name="Sekizuka T."/>
            <person name="Sugi Y."/>
            <person name="Kawakami N."/>
            <person name="Ogasawara Y."/>
            <person name="Kato K."/>
            <person name="Yamashita A."/>
            <person name="Takeuchi F."/>
            <person name="Kuroda M."/>
        </authorList>
    </citation>
    <scope>NUCLEOTIDE SEQUENCE [LARGE SCALE GENOMIC DNA]</scope>
    <source>
        <strain evidence="3 4">TYG1620</strain>
    </source>
</reference>
<accession>A0AAD1C9B0</accession>